<dbReference type="EMBL" id="AFWV01000009">
    <property type="protein sequence ID" value="EGV17767.1"/>
    <property type="molecule type" value="Genomic_DNA"/>
</dbReference>
<reference evidence="10 11" key="1">
    <citation type="submission" date="2011-06" db="EMBL/GenBank/DDBJ databases">
        <title>The draft genome of Thiocapsa marina 5811.</title>
        <authorList>
            <consortium name="US DOE Joint Genome Institute (JGI-PGF)"/>
            <person name="Lucas S."/>
            <person name="Han J."/>
            <person name="Cheng J.-F."/>
            <person name="Goodwin L."/>
            <person name="Pitluck S."/>
            <person name="Peters L."/>
            <person name="Land M.L."/>
            <person name="Hauser L."/>
            <person name="Vogl K."/>
            <person name="Liu Z."/>
            <person name="Imhoff J."/>
            <person name="Thiel V."/>
            <person name="Frigaard N.-U."/>
            <person name="Bryant D."/>
            <person name="Woyke T.J."/>
        </authorList>
    </citation>
    <scope>NUCLEOTIDE SEQUENCE [LARGE SCALE GENOMIC DNA]</scope>
    <source>
        <strain evidence="10 11">5811</strain>
    </source>
</reference>
<keyword evidence="11" id="KW-1185">Reference proteome</keyword>
<dbReference type="Pfam" id="PF04039">
    <property type="entry name" value="MnhB"/>
    <property type="match status" value="1"/>
</dbReference>
<gene>
    <name evidence="10" type="ORF">ThimaDRAFT_2826</name>
</gene>
<evidence type="ECO:0000256" key="5">
    <source>
        <dbReference type="ARBA" id="ARBA00022989"/>
    </source>
</evidence>
<evidence type="ECO:0000256" key="6">
    <source>
        <dbReference type="ARBA" id="ARBA00023136"/>
    </source>
</evidence>
<feature type="transmembrane region" description="Helical" evidence="7">
    <location>
        <begin position="152"/>
        <end position="172"/>
    </location>
</feature>
<feature type="transmembrane region" description="Helical" evidence="7">
    <location>
        <begin position="6"/>
        <end position="24"/>
    </location>
</feature>
<dbReference type="OrthoDB" id="4962908at2"/>
<comment type="subcellular location">
    <subcellularLocation>
        <location evidence="1">Cell membrane</location>
        <topology evidence="1">Multi-pass membrane protein</topology>
    </subcellularLocation>
</comment>
<feature type="transmembrane region" description="Helical" evidence="7">
    <location>
        <begin position="61"/>
        <end position="80"/>
    </location>
</feature>
<feature type="transmembrane region" description="Helical" evidence="7">
    <location>
        <begin position="192"/>
        <end position="213"/>
    </location>
</feature>
<proteinExistence type="inferred from homology"/>
<accession>F9UD23</accession>
<feature type="transmembrane region" description="Helical" evidence="7">
    <location>
        <begin position="31"/>
        <end position="49"/>
    </location>
</feature>
<evidence type="ECO:0008006" key="12">
    <source>
        <dbReference type="Google" id="ProtNLM"/>
    </source>
</evidence>
<feature type="transmembrane region" description="Helical" evidence="7">
    <location>
        <begin position="92"/>
        <end position="115"/>
    </location>
</feature>
<evidence type="ECO:0000256" key="3">
    <source>
        <dbReference type="ARBA" id="ARBA00022475"/>
    </source>
</evidence>
<evidence type="ECO:0000256" key="2">
    <source>
        <dbReference type="ARBA" id="ARBA00009425"/>
    </source>
</evidence>
<keyword evidence="3" id="KW-1003">Cell membrane</keyword>
<evidence type="ECO:0000313" key="10">
    <source>
        <dbReference type="EMBL" id="EGV17767.1"/>
    </source>
</evidence>
<name>F9UD23_9GAMM</name>
<evidence type="ECO:0000256" key="4">
    <source>
        <dbReference type="ARBA" id="ARBA00022692"/>
    </source>
</evidence>
<sequence>MSVGLISDVVLILLVLSLAVWITIARTAYRAVVGFVAYGLLMTLLWVRLAALDVAMTEAALGSGLTGILLFAAAARLAPFEAAERARAPAPALRLLIGLLCTLVAAGLAAVVLWLPEPAPTLAPLVAEHLPPTGLRNPVTGVLLAHRAIDTLLESMVLLPALIGVWSVAADADWSGRPGSLPRPPASDALTLLARILPPFGVLVAIHLVWIGADEPGGKFQAAAVLAAMWVLVMMAGLQQPPAVVSRGWRGLLVVGASLFIAIGIAGIWLADAFLAYPKGLAKPLIIAIEVALTGSVAVALALLLSGPPTRAHRCEAGR</sequence>
<dbReference type="InterPro" id="IPR007182">
    <property type="entry name" value="MnhB"/>
</dbReference>
<comment type="similarity">
    <text evidence="2">Belongs to the CPA3 antiporters (TC 2.A.63) subunit B family.</text>
</comment>
<protein>
    <recommendedName>
        <fullName evidence="12">Na+/H+ antiporter MnhB subunit-related protein</fullName>
    </recommendedName>
</protein>
<dbReference type="GO" id="GO:0005886">
    <property type="term" value="C:plasma membrane"/>
    <property type="evidence" value="ECO:0007669"/>
    <property type="project" value="UniProtKB-SubCell"/>
</dbReference>
<keyword evidence="5 7" id="KW-1133">Transmembrane helix</keyword>
<feature type="domain" description="Na+/H+ antiporter MnhB subunit-related protein" evidence="8">
    <location>
        <begin position="191"/>
        <end position="298"/>
    </location>
</feature>
<keyword evidence="6 7" id="KW-0472">Membrane</keyword>
<dbReference type="AlphaFoldDB" id="F9UD23"/>
<dbReference type="PANTHER" id="PTHR33932">
    <property type="entry name" value="NA(+)/H(+) ANTIPORTER SUBUNIT B"/>
    <property type="match status" value="1"/>
</dbReference>
<dbReference type="RefSeq" id="WP_007193698.1">
    <property type="nucleotide sequence ID" value="NZ_AFWV01000009.1"/>
</dbReference>
<feature type="transmembrane region" description="Helical" evidence="7">
    <location>
        <begin position="250"/>
        <end position="270"/>
    </location>
</feature>
<dbReference type="STRING" id="768671.ThimaDRAFT_2826"/>
<dbReference type="Proteomes" id="UP000005459">
    <property type="component" value="Unassembled WGS sequence"/>
</dbReference>
<feature type="transmembrane region" description="Helical" evidence="7">
    <location>
        <begin position="285"/>
        <end position="305"/>
    </location>
</feature>
<dbReference type="InterPro" id="IPR025383">
    <property type="entry name" value="MrpA_C/MbhD"/>
</dbReference>
<evidence type="ECO:0000259" key="8">
    <source>
        <dbReference type="Pfam" id="PF04039"/>
    </source>
</evidence>
<feature type="transmembrane region" description="Helical" evidence="7">
    <location>
        <begin position="219"/>
        <end position="238"/>
    </location>
</feature>
<evidence type="ECO:0000259" key="9">
    <source>
        <dbReference type="Pfam" id="PF13244"/>
    </source>
</evidence>
<feature type="domain" description="MrpA C-terminal/MbhD" evidence="9">
    <location>
        <begin position="13"/>
        <end position="77"/>
    </location>
</feature>
<evidence type="ECO:0000256" key="1">
    <source>
        <dbReference type="ARBA" id="ARBA00004651"/>
    </source>
</evidence>
<evidence type="ECO:0000256" key="7">
    <source>
        <dbReference type="SAM" id="Phobius"/>
    </source>
</evidence>
<dbReference type="Pfam" id="PF13244">
    <property type="entry name" value="MbhD"/>
    <property type="match status" value="1"/>
</dbReference>
<dbReference type="eggNOG" id="COG2111">
    <property type="taxonomic scope" value="Bacteria"/>
</dbReference>
<dbReference type="InterPro" id="IPR050622">
    <property type="entry name" value="CPA3_antiporter_subunitB"/>
</dbReference>
<evidence type="ECO:0000313" key="11">
    <source>
        <dbReference type="Proteomes" id="UP000005459"/>
    </source>
</evidence>
<organism evidence="10 11">
    <name type="scientific">Thiocapsa marina 5811</name>
    <dbReference type="NCBI Taxonomy" id="768671"/>
    <lineage>
        <taxon>Bacteria</taxon>
        <taxon>Pseudomonadati</taxon>
        <taxon>Pseudomonadota</taxon>
        <taxon>Gammaproteobacteria</taxon>
        <taxon>Chromatiales</taxon>
        <taxon>Chromatiaceae</taxon>
        <taxon>Thiocapsa</taxon>
    </lineage>
</organism>
<dbReference type="PANTHER" id="PTHR33932:SF4">
    <property type="entry name" value="NA(+)_H(+) ANTIPORTER SUBUNIT B"/>
    <property type="match status" value="1"/>
</dbReference>
<keyword evidence="4 7" id="KW-0812">Transmembrane</keyword>